<sequence length="643" mass="74231">MQSEILATCIPESLKTDASFSILDTIPRPKDGGAFVRFRAAADKERVNREIGEHLKAVRIRRWFSRERIRTFPVRGKPWFEDMNRFPSKRLRVEFMPGIHEEGAPVSDRPSQETLHSLFRRYGKIADIIPQPALKEAGLPKATVIKFRKIHCATAARKCLDGFLVPHEETVHGGREGNLRLRIVYAKSLRLRWIGYWVTDNPRIAIPLIIVLFGVVVYVVFDPLREFFVIAKITGGPLPITRIGQFLEEMFNGGLRFTYTASDSKLNELPEDTKNKLELLKEWMLDTAVVVHGPRRGKRKLIGDYILEHHENVLLIDCKPIAEAPGDNATVEACAREVGYPVLPAFISDLTVSAGLRTEATRQSFETQLDEVLQVTRSALKKVALRNKNYENRHLCDEVYFHDRPEKRPVIVIDNFLHRETDNVVHEKLAEFAAQLVEDKHANVIFLTNDSASYKSLPDRLFRTVLLDDGHTSTTRKATDNALARDVLGLYVLQNRAPKKREWTPEQAWYFVKELAQHEKLNYDRPAIPIFRRGRFMNPDNGRPETIKPRRTHLRAAFKKLTEDRILGAKIDLQSLHARCEIENLTIARMEEELERLSKLVKLRKHPKGREEYLLENIEKAQQRIRAYEAQMKDKRRVIEEDS</sequence>
<keyword evidence="7 10" id="KW-0496">Mitochondrion</keyword>
<reference evidence="13 14" key="1">
    <citation type="submission" date="2019-09" db="EMBL/GenBank/DDBJ databases">
        <title>Draft genome of the ectomycorrhizal ascomycete Sphaerosporella brunnea.</title>
        <authorList>
            <consortium name="DOE Joint Genome Institute"/>
            <person name="Benucci G.M."/>
            <person name="Marozzi G."/>
            <person name="Antonielli L."/>
            <person name="Sanchez S."/>
            <person name="Marco P."/>
            <person name="Wang X."/>
            <person name="Falini L.B."/>
            <person name="Barry K."/>
            <person name="Haridas S."/>
            <person name="Lipzen A."/>
            <person name="Labutti K."/>
            <person name="Grigoriev I.V."/>
            <person name="Murat C."/>
            <person name="Martin F."/>
            <person name="Albertini E."/>
            <person name="Donnini D."/>
            <person name="Bonito G."/>
        </authorList>
    </citation>
    <scope>NUCLEOTIDE SEQUENCE [LARGE SCALE GENOMIC DNA]</scope>
    <source>
        <strain evidence="13 14">Sb_GMNB300</strain>
    </source>
</reference>
<evidence type="ECO:0000256" key="6">
    <source>
        <dbReference type="ARBA" id="ARBA00022989"/>
    </source>
</evidence>
<evidence type="ECO:0000256" key="8">
    <source>
        <dbReference type="ARBA" id="ARBA00023136"/>
    </source>
</evidence>
<evidence type="ECO:0000313" key="13">
    <source>
        <dbReference type="EMBL" id="KAA8909081.1"/>
    </source>
</evidence>
<protein>
    <recommendedName>
        <fullName evidence="3 10">Mitochondrial escape protein 2</fullName>
    </recommendedName>
</protein>
<keyword evidence="10" id="KW-0507">mRNA processing</keyword>
<dbReference type="EMBL" id="VXIS01000061">
    <property type="protein sequence ID" value="KAA8909081.1"/>
    <property type="molecule type" value="Genomic_DNA"/>
</dbReference>
<feature type="domain" description="Mitochondrial escape protein 2 C-terminal" evidence="12">
    <location>
        <begin position="275"/>
        <end position="483"/>
    </location>
</feature>
<dbReference type="Proteomes" id="UP000326924">
    <property type="component" value="Unassembled WGS sequence"/>
</dbReference>
<keyword evidence="10" id="KW-0694">RNA-binding</keyword>
<evidence type="ECO:0000256" key="9">
    <source>
        <dbReference type="ARBA" id="ARBA00025276"/>
    </source>
</evidence>
<dbReference type="InterPro" id="IPR039627">
    <property type="entry name" value="Yme2_C"/>
</dbReference>
<evidence type="ECO:0000256" key="4">
    <source>
        <dbReference type="ARBA" id="ARBA00022692"/>
    </source>
</evidence>
<keyword evidence="5 10" id="KW-0999">Mitochondrion inner membrane</keyword>
<comment type="caution">
    <text evidence="13">The sequence shown here is derived from an EMBL/GenBank/DDBJ whole genome shotgun (WGS) entry which is preliminary data.</text>
</comment>
<accession>A0A5J5F0I5</accession>
<keyword evidence="11" id="KW-0175">Coiled coil</keyword>
<dbReference type="PANTHER" id="PTHR32198:SF2">
    <property type="entry name" value="MITOCHONDRIAL ESCAPE PROTEIN 2"/>
    <property type="match status" value="1"/>
</dbReference>
<dbReference type="GO" id="GO:0003723">
    <property type="term" value="F:RNA binding"/>
    <property type="evidence" value="ECO:0007669"/>
    <property type="project" value="UniProtKB-UniRule"/>
</dbReference>
<evidence type="ECO:0000256" key="5">
    <source>
        <dbReference type="ARBA" id="ARBA00022792"/>
    </source>
</evidence>
<organism evidence="13 14">
    <name type="scientific">Sphaerosporella brunnea</name>
    <dbReference type="NCBI Taxonomy" id="1250544"/>
    <lineage>
        <taxon>Eukaryota</taxon>
        <taxon>Fungi</taxon>
        <taxon>Dikarya</taxon>
        <taxon>Ascomycota</taxon>
        <taxon>Pezizomycotina</taxon>
        <taxon>Pezizomycetes</taxon>
        <taxon>Pezizales</taxon>
        <taxon>Pyronemataceae</taxon>
        <taxon>Sphaerosporella</taxon>
    </lineage>
</organism>
<evidence type="ECO:0000259" key="12">
    <source>
        <dbReference type="Pfam" id="PF10443"/>
    </source>
</evidence>
<evidence type="ECO:0000256" key="2">
    <source>
        <dbReference type="ARBA" id="ARBA00010320"/>
    </source>
</evidence>
<name>A0A5J5F0I5_9PEZI</name>
<evidence type="ECO:0000256" key="10">
    <source>
        <dbReference type="RuleBase" id="RU367108"/>
    </source>
</evidence>
<dbReference type="OrthoDB" id="10267654at2759"/>
<dbReference type="Pfam" id="PF10443">
    <property type="entry name" value="RNA12"/>
    <property type="match status" value="2"/>
</dbReference>
<proteinExistence type="inferred from homology"/>
<dbReference type="InterPro" id="IPR018850">
    <property type="entry name" value="Mt_escape_2_C"/>
</dbReference>
<keyword evidence="8 10" id="KW-0472">Membrane</keyword>
<feature type="domain" description="Mitochondrial escape protein 2 C-terminal" evidence="12">
    <location>
        <begin position="539"/>
        <end position="600"/>
    </location>
</feature>
<keyword evidence="4 10" id="KW-0812">Transmembrane</keyword>
<keyword evidence="6 10" id="KW-1133">Transmembrane helix</keyword>
<dbReference type="InParanoid" id="A0A5J5F0I5"/>
<evidence type="ECO:0000256" key="11">
    <source>
        <dbReference type="SAM" id="Coils"/>
    </source>
</evidence>
<feature type="transmembrane region" description="Helical" evidence="10">
    <location>
        <begin position="204"/>
        <end position="221"/>
    </location>
</feature>
<feature type="coiled-coil region" evidence="11">
    <location>
        <begin position="573"/>
        <end position="638"/>
    </location>
</feature>
<comment type="similarity">
    <text evidence="2 10">Belongs to the YME2 family.</text>
</comment>
<evidence type="ECO:0000256" key="7">
    <source>
        <dbReference type="ARBA" id="ARBA00023128"/>
    </source>
</evidence>
<dbReference type="PANTHER" id="PTHR32198">
    <property type="entry name" value="MITOCHONDRIAL ESCAPE PROTEIN 2"/>
    <property type="match status" value="1"/>
</dbReference>
<dbReference type="AlphaFoldDB" id="A0A5J5F0I5"/>
<evidence type="ECO:0000256" key="1">
    <source>
        <dbReference type="ARBA" id="ARBA00004434"/>
    </source>
</evidence>
<evidence type="ECO:0000313" key="14">
    <source>
        <dbReference type="Proteomes" id="UP000326924"/>
    </source>
</evidence>
<comment type="subcellular location">
    <subcellularLocation>
        <location evidence="1 10">Mitochondrion inner membrane</location>
        <topology evidence="1 10">Single-pass membrane protein</topology>
    </subcellularLocation>
</comment>
<keyword evidence="14" id="KW-1185">Reference proteome</keyword>
<comment type="function">
    <text evidence="9 10">Plays a role in maintaining the mitochondrial genome and in controlling the mtDNA escape. Involved in the regulation of mtDNA nucleotide structure and number. May have a dispensable role in early maturation of pre-rRNA.</text>
</comment>
<evidence type="ECO:0000256" key="3">
    <source>
        <dbReference type="ARBA" id="ARBA00020222"/>
    </source>
</evidence>
<gene>
    <name evidence="13" type="ORF">FN846DRAFT_889165</name>
</gene>
<dbReference type="GO" id="GO:0006397">
    <property type="term" value="P:mRNA processing"/>
    <property type="evidence" value="ECO:0007669"/>
    <property type="project" value="UniProtKB-UniRule"/>
</dbReference>
<dbReference type="GO" id="GO:0005743">
    <property type="term" value="C:mitochondrial inner membrane"/>
    <property type="evidence" value="ECO:0007669"/>
    <property type="project" value="UniProtKB-SubCell"/>
</dbReference>